<reference evidence="1" key="1">
    <citation type="submission" date="2023-08" db="EMBL/GenBank/DDBJ databases">
        <authorList>
            <person name="Alioto T."/>
            <person name="Alioto T."/>
            <person name="Gomez Garrido J."/>
        </authorList>
    </citation>
    <scope>NUCLEOTIDE SEQUENCE</scope>
</reference>
<organism evidence="1 2">
    <name type="scientific">Octopus vulgaris</name>
    <name type="common">Common octopus</name>
    <dbReference type="NCBI Taxonomy" id="6645"/>
    <lineage>
        <taxon>Eukaryota</taxon>
        <taxon>Metazoa</taxon>
        <taxon>Spiralia</taxon>
        <taxon>Lophotrochozoa</taxon>
        <taxon>Mollusca</taxon>
        <taxon>Cephalopoda</taxon>
        <taxon>Coleoidea</taxon>
        <taxon>Octopodiformes</taxon>
        <taxon>Octopoda</taxon>
        <taxon>Incirrata</taxon>
        <taxon>Octopodidae</taxon>
        <taxon>Octopus</taxon>
    </lineage>
</organism>
<dbReference type="Proteomes" id="UP001162480">
    <property type="component" value="Chromosome 24"/>
</dbReference>
<dbReference type="AlphaFoldDB" id="A0AA36BUL9"/>
<accession>A0AA36BUL9</accession>
<keyword evidence="2" id="KW-1185">Reference proteome</keyword>
<dbReference type="EMBL" id="OX597837">
    <property type="protein sequence ID" value="CAI9740057.1"/>
    <property type="molecule type" value="Genomic_DNA"/>
</dbReference>
<dbReference type="PANTHER" id="PTHR45913:SF21">
    <property type="entry name" value="DUF4371 DOMAIN-CONTAINING PROTEIN"/>
    <property type="match status" value="1"/>
</dbReference>
<dbReference type="PANTHER" id="PTHR45913">
    <property type="entry name" value="EPM2A-INTERACTING PROTEIN 1"/>
    <property type="match status" value="1"/>
</dbReference>
<sequence length="257" mass="28862">MKRDELKKKLSSQQNNFKKHVRKAGTCAKVSCLITDKLTQKGKPLIDGELIKECIVNAFSEYCPEKVNSFNETSLSHQTIGKKIDDLADCIVGTLQTQLSKCVHYNLALDKSSNQSDTAQIVIRGIDIMEEMLDMCHMKGTTTGSDKSGEYLVQQRIFEEYCLKHDLKEADQFVEENLFGEEFHEVTICELCGNFTGYHVIHCQKGQLAVETMQTKTQKLSQVVIRLKQVYQLGCVQESFAAVGSVIGLTVLVGKLR</sequence>
<protein>
    <submittedName>
        <fullName evidence="1">Uncharacterized protein</fullName>
    </submittedName>
</protein>
<gene>
    <name evidence="1" type="ORF">OCTVUL_1B014836</name>
</gene>
<evidence type="ECO:0000313" key="2">
    <source>
        <dbReference type="Proteomes" id="UP001162480"/>
    </source>
</evidence>
<evidence type="ECO:0000313" key="1">
    <source>
        <dbReference type="EMBL" id="CAI9740057.1"/>
    </source>
</evidence>
<proteinExistence type="predicted"/>
<name>A0AA36BUL9_OCTVU</name>